<keyword evidence="1" id="KW-0812">Transmembrane</keyword>
<dbReference type="PROSITE" id="PS50887">
    <property type="entry name" value="GGDEF"/>
    <property type="match status" value="1"/>
</dbReference>
<dbReference type="Gene3D" id="3.30.70.270">
    <property type="match status" value="1"/>
</dbReference>
<dbReference type="Gene3D" id="3.20.20.450">
    <property type="entry name" value="EAL domain"/>
    <property type="match status" value="1"/>
</dbReference>
<dbReference type="PANTHER" id="PTHR44757:SF2">
    <property type="entry name" value="BIOFILM ARCHITECTURE MAINTENANCE PROTEIN MBAA"/>
    <property type="match status" value="1"/>
</dbReference>
<evidence type="ECO:0000313" key="4">
    <source>
        <dbReference type="EMBL" id="VAW54877.1"/>
    </source>
</evidence>
<protein>
    <submittedName>
        <fullName evidence="4">Diguanylate cyclase/phosphodiesterase (GGDEF &amp; EAL domains) with PAS/PAC sensor(S)</fullName>
    </submittedName>
</protein>
<dbReference type="PROSITE" id="PS50883">
    <property type="entry name" value="EAL"/>
    <property type="match status" value="1"/>
</dbReference>
<dbReference type="InterPro" id="IPR029787">
    <property type="entry name" value="Nucleotide_cyclase"/>
</dbReference>
<dbReference type="InterPro" id="IPR035919">
    <property type="entry name" value="EAL_sf"/>
</dbReference>
<dbReference type="InterPro" id="IPR052155">
    <property type="entry name" value="Biofilm_reg_signaling"/>
</dbReference>
<dbReference type="AlphaFoldDB" id="A0A3B0WW16"/>
<evidence type="ECO:0000256" key="1">
    <source>
        <dbReference type="SAM" id="Phobius"/>
    </source>
</evidence>
<gene>
    <name evidence="4" type="ORF">MNBD_GAMMA07-615</name>
</gene>
<dbReference type="CDD" id="cd01949">
    <property type="entry name" value="GGDEF"/>
    <property type="match status" value="1"/>
</dbReference>
<reference evidence="4" key="1">
    <citation type="submission" date="2018-06" db="EMBL/GenBank/DDBJ databases">
        <authorList>
            <person name="Zhirakovskaya E."/>
        </authorList>
    </citation>
    <scope>NUCLEOTIDE SEQUENCE</scope>
</reference>
<feature type="transmembrane region" description="Helical" evidence="1">
    <location>
        <begin position="161"/>
        <end position="179"/>
    </location>
</feature>
<dbReference type="CDD" id="cd01948">
    <property type="entry name" value="EAL"/>
    <property type="match status" value="1"/>
</dbReference>
<dbReference type="InterPro" id="IPR043128">
    <property type="entry name" value="Rev_trsase/Diguanyl_cyclase"/>
</dbReference>
<evidence type="ECO:0000259" key="3">
    <source>
        <dbReference type="PROSITE" id="PS50887"/>
    </source>
</evidence>
<feature type="transmembrane region" description="Helical" evidence="1">
    <location>
        <begin position="6"/>
        <end position="27"/>
    </location>
</feature>
<dbReference type="SUPFAM" id="SSF141868">
    <property type="entry name" value="EAL domain-like"/>
    <property type="match status" value="1"/>
</dbReference>
<dbReference type="PANTHER" id="PTHR44757">
    <property type="entry name" value="DIGUANYLATE CYCLASE DGCP"/>
    <property type="match status" value="1"/>
</dbReference>
<keyword evidence="1" id="KW-0472">Membrane</keyword>
<dbReference type="SMART" id="SM00052">
    <property type="entry name" value="EAL"/>
    <property type="match status" value="1"/>
</dbReference>
<dbReference type="SMART" id="SM00267">
    <property type="entry name" value="GGDEF"/>
    <property type="match status" value="1"/>
</dbReference>
<sequence>MKLRTQILASMLGLTILAQLVFGILAYRQITESRGDQLTIFLQYLNREIADRITLPGNVYVTQIYLEELRHKFSTPKSILFIQKNKKIVYHSGLTGQNVDILSQLLNKAYSDSDKHGLIELDNEQYYWAVSDLPNENYQLIMLEPAHNEEKEIASTLRTRLITSGTVIIWMAIWVSLILSSKISGVLENKNEQLKHMALHDNLTGLPNRTLLYDRMEQVLLQAARNQQSFALFLMDLDRFKEVNDTLGHQFGDELLIMVGKRLSEAIRENDSIARLGGDEFAVLLPHTDIKGAELCAKRILQAMETLYCINEITTESKASIGIALYPGHGDSAKTLMQYADVAMYQAKKSQSGYAIYDPDQNTHSVRRLRLMNDLRTAIDENKIIAYYQPIVDHARNVVTGAEALSRWHHPELGNISPSEFVPMAEQMGLIRLQTLQIIEQVMKDRNQWLEQGYDIDININLSVFCLQDYSLPDEIMDILNTYNVKAENIVLEITESALMLNLDRAVKILNKLKAIGFELAIDDFGTGFSSLNYLKILPVDLLKIDKSFISDMCENATDRAVVKTIVELGHNLNCKVVAEGVEDKETLEKLMILKVDKIQGYYFSKPIPSHDFLIWMEKHETKIKS</sequence>
<dbReference type="EMBL" id="UOFF01000069">
    <property type="protein sequence ID" value="VAW54877.1"/>
    <property type="molecule type" value="Genomic_DNA"/>
</dbReference>
<proteinExistence type="predicted"/>
<dbReference type="Pfam" id="PF00563">
    <property type="entry name" value="EAL"/>
    <property type="match status" value="1"/>
</dbReference>
<dbReference type="SUPFAM" id="SSF55073">
    <property type="entry name" value="Nucleotide cyclase"/>
    <property type="match status" value="1"/>
</dbReference>
<evidence type="ECO:0000259" key="2">
    <source>
        <dbReference type="PROSITE" id="PS50883"/>
    </source>
</evidence>
<dbReference type="InterPro" id="IPR001633">
    <property type="entry name" value="EAL_dom"/>
</dbReference>
<dbReference type="InterPro" id="IPR000160">
    <property type="entry name" value="GGDEF_dom"/>
</dbReference>
<name>A0A3B0WW16_9ZZZZ</name>
<dbReference type="Pfam" id="PF00990">
    <property type="entry name" value="GGDEF"/>
    <property type="match status" value="1"/>
</dbReference>
<organism evidence="4">
    <name type="scientific">hydrothermal vent metagenome</name>
    <dbReference type="NCBI Taxonomy" id="652676"/>
    <lineage>
        <taxon>unclassified sequences</taxon>
        <taxon>metagenomes</taxon>
        <taxon>ecological metagenomes</taxon>
    </lineage>
</organism>
<feature type="domain" description="EAL" evidence="2">
    <location>
        <begin position="368"/>
        <end position="621"/>
    </location>
</feature>
<feature type="domain" description="GGDEF" evidence="3">
    <location>
        <begin position="228"/>
        <end position="359"/>
    </location>
</feature>
<dbReference type="NCBIfam" id="TIGR00254">
    <property type="entry name" value="GGDEF"/>
    <property type="match status" value="1"/>
</dbReference>
<accession>A0A3B0WW16</accession>
<keyword evidence="1" id="KW-1133">Transmembrane helix</keyword>
<dbReference type="FunFam" id="3.30.70.270:FF:000001">
    <property type="entry name" value="Diguanylate cyclase domain protein"/>
    <property type="match status" value="1"/>
</dbReference>